<dbReference type="AlphaFoldDB" id="A0A9N9IH63"/>
<reference evidence="1" key="1">
    <citation type="submission" date="2021-06" db="EMBL/GenBank/DDBJ databases">
        <authorList>
            <person name="Kallberg Y."/>
            <person name="Tangrot J."/>
            <person name="Rosling A."/>
        </authorList>
    </citation>
    <scope>NUCLEOTIDE SEQUENCE</scope>
    <source>
        <strain evidence="1">IN212</strain>
    </source>
</reference>
<evidence type="ECO:0000313" key="2">
    <source>
        <dbReference type="Proteomes" id="UP000789396"/>
    </source>
</evidence>
<accession>A0A9N9IH63</accession>
<feature type="non-terminal residue" evidence="1">
    <location>
        <position position="1"/>
    </location>
</feature>
<dbReference type="Proteomes" id="UP000789396">
    <property type="component" value="Unassembled WGS sequence"/>
</dbReference>
<dbReference type="OrthoDB" id="2339434at2759"/>
<comment type="caution">
    <text evidence="1">The sequence shown here is derived from an EMBL/GenBank/DDBJ whole genome shotgun (WGS) entry which is preliminary data.</text>
</comment>
<sequence length="79" mass="9147">HDLCLMQKICNGVRPEFSKEVPGLYISLANECMKADSPGRPSANQLHKFLDNWINDEFYANIFNRANENLNKYKSEQNI</sequence>
<proteinExistence type="predicted"/>
<dbReference type="Gene3D" id="1.10.510.10">
    <property type="entry name" value="Transferase(Phosphotransferase) domain 1"/>
    <property type="match status" value="1"/>
</dbReference>
<dbReference type="InterPro" id="IPR011009">
    <property type="entry name" value="Kinase-like_dom_sf"/>
</dbReference>
<dbReference type="EMBL" id="CAJVPZ010030510">
    <property type="protein sequence ID" value="CAG8736931.1"/>
    <property type="molecule type" value="Genomic_DNA"/>
</dbReference>
<keyword evidence="2" id="KW-1185">Reference proteome</keyword>
<protein>
    <submittedName>
        <fullName evidence="1">9775_t:CDS:1</fullName>
    </submittedName>
</protein>
<organism evidence="1 2">
    <name type="scientific">Racocetra fulgida</name>
    <dbReference type="NCBI Taxonomy" id="60492"/>
    <lineage>
        <taxon>Eukaryota</taxon>
        <taxon>Fungi</taxon>
        <taxon>Fungi incertae sedis</taxon>
        <taxon>Mucoromycota</taxon>
        <taxon>Glomeromycotina</taxon>
        <taxon>Glomeromycetes</taxon>
        <taxon>Diversisporales</taxon>
        <taxon>Gigasporaceae</taxon>
        <taxon>Racocetra</taxon>
    </lineage>
</organism>
<feature type="non-terminal residue" evidence="1">
    <location>
        <position position="79"/>
    </location>
</feature>
<name>A0A9N9IH63_9GLOM</name>
<gene>
    <name evidence="1" type="ORF">RFULGI_LOCUS12558</name>
</gene>
<evidence type="ECO:0000313" key="1">
    <source>
        <dbReference type="EMBL" id="CAG8736931.1"/>
    </source>
</evidence>
<dbReference type="SUPFAM" id="SSF56112">
    <property type="entry name" value="Protein kinase-like (PK-like)"/>
    <property type="match status" value="1"/>
</dbReference>